<sequence length="232" mass="26009">MLGSVTLDLDPIDRGHSTVGGLAPRQYCVGSGGPPARVAQGSLVVLKGTQIPYPIAVDLMEGYEVSQVGKRPRKRPRLAEEDLVVVFPDKYGMLRISYNFKLKVSTPNFSLDRTYPWFRKMSGPHSPNHENQAMPESSSHGPTNIASHEIIGNFMTKMTELLQVTLANRRGEWAQNTSSDEALEQVLRFRPPEFHCEVEQEAKVELFLEHSEILVVKDFQSLSIEKLIMDMG</sequence>
<name>A0ACB9ZXE6_CATRO</name>
<keyword evidence="2" id="KW-1185">Reference proteome</keyword>
<evidence type="ECO:0000313" key="2">
    <source>
        <dbReference type="Proteomes" id="UP001060085"/>
    </source>
</evidence>
<reference evidence="2" key="1">
    <citation type="journal article" date="2023" name="Nat. Plants">
        <title>Single-cell RNA sequencing provides a high-resolution roadmap for understanding the multicellular compartmentation of specialized metabolism.</title>
        <authorList>
            <person name="Sun S."/>
            <person name="Shen X."/>
            <person name="Li Y."/>
            <person name="Li Y."/>
            <person name="Wang S."/>
            <person name="Li R."/>
            <person name="Zhang H."/>
            <person name="Shen G."/>
            <person name="Guo B."/>
            <person name="Wei J."/>
            <person name="Xu J."/>
            <person name="St-Pierre B."/>
            <person name="Chen S."/>
            <person name="Sun C."/>
        </authorList>
    </citation>
    <scope>NUCLEOTIDE SEQUENCE [LARGE SCALE GENOMIC DNA]</scope>
</reference>
<evidence type="ECO:0000313" key="1">
    <source>
        <dbReference type="EMBL" id="KAI5653308.1"/>
    </source>
</evidence>
<comment type="caution">
    <text evidence="1">The sequence shown here is derived from an EMBL/GenBank/DDBJ whole genome shotgun (WGS) entry which is preliminary data.</text>
</comment>
<gene>
    <name evidence="1" type="ORF">M9H77_30495</name>
</gene>
<accession>A0ACB9ZXE6</accession>
<proteinExistence type="predicted"/>
<organism evidence="1 2">
    <name type="scientific">Catharanthus roseus</name>
    <name type="common">Madagascar periwinkle</name>
    <name type="synonym">Vinca rosea</name>
    <dbReference type="NCBI Taxonomy" id="4058"/>
    <lineage>
        <taxon>Eukaryota</taxon>
        <taxon>Viridiplantae</taxon>
        <taxon>Streptophyta</taxon>
        <taxon>Embryophyta</taxon>
        <taxon>Tracheophyta</taxon>
        <taxon>Spermatophyta</taxon>
        <taxon>Magnoliopsida</taxon>
        <taxon>eudicotyledons</taxon>
        <taxon>Gunneridae</taxon>
        <taxon>Pentapetalae</taxon>
        <taxon>asterids</taxon>
        <taxon>lamiids</taxon>
        <taxon>Gentianales</taxon>
        <taxon>Apocynaceae</taxon>
        <taxon>Rauvolfioideae</taxon>
        <taxon>Vinceae</taxon>
        <taxon>Catharanthinae</taxon>
        <taxon>Catharanthus</taxon>
    </lineage>
</organism>
<protein>
    <submittedName>
        <fullName evidence="1">Uncharacterized protein</fullName>
    </submittedName>
</protein>
<dbReference type="Proteomes" id="UP001060085">
    <property type="component" value="Linkage Group LG07"/>
</dbReference>
<dbReference type="EMBL" id="CM044707">
    <property type="protein sequence ID" value="KAI5653308.1"/>
    <property type="molecule type" value="Genomic_DNA"/>
</dbReference>